<dbReference type="InterPro" id="IPR018163">
    <property type="entry name" value="Thr/Ala-tRNA-synth_IIc_edit"/>
</dbReference>
<reference evidence="2 3" key="1">
    <citation type="submission" date="2016-10" db="EMBL/GenBank/DDBJ databases">
        <authorList>
            <person name="Varghese N."/>
            <person name="Submissions S."/>
        </authorList>
    </citation>
    <scope>NUCLEOTIDE SEQUENCE [LARGE SCALE GENOMIC DNA]</scope>
    <source>
        <strain evidence="2 3">WCC6</strain>
    </source>
</reference>
<dbReference type="SUPFAM" id="SSF55186">
    <property type="entry name" value="ThrRS/AlaRS common domain"/>
    <property type="match status" value="1"/>
</dbReference>
<organism evidence="2 3">
    <name type="scientific">Acidaminococcus fermentans</name>
    <dbReference type="NCBI Taxonomy" id="905"/>
    <lineage>
        <taxon>Bacteria</taxon>
        <taxon>Bacillati</taxon>
        <taxon>Bacillota</taxon>
        <taxon>Negativicutes</taxon>
        <taxon>Acidaminococcales</taxon>
        <taxon>Acidaminococcaceae</taxon>
        <taxon>Acidaminococcus</taxon>
    </lineage>
</organism>
<dbReference type="Proteomes" id="UP000182379">
    <property type="component" value="Unassembled WGS sequence"/>
</dbReference>
<dbReference type="SUPFAM" id="SSF52540">
    <property type="entry name" value="P-loop containing nucleoside triphosphate hydrolases"/>
    <property type="match status" value="1"/>
</dbReference>
<dbReference type="Gene3D" id="3.40.50.300">
    <property type="entry name" value="P-loop containing nucleotide triphosphate hydrolases"/>
    <property type="match status" value="1"/>
</dbReference>
<dbReference type="EMBL" id="FNOP01000009">
    <property type="protein sequence ID" value="SDW94944.1"/>
    <property type="molecule type" value="Genomic_DNA"/>
</dbReference>
<keyword evidence="2" id="KW-0808">Transferase</keyword>
<dbReference type="InterPro" id="IPR027417">
    <property type="entry name" value="P-loop_NTPase"/>
</dbReference>
<dbReference type="RefSeq" id="WP_074706307.1">
    <property type="nucleotide sequence ID" value="NZ_CBCSNF010000056.1"/>
</dbReference>
<accession>A0A1H2XR29</accession>
<dbReference type="Pfam" id="PF00485">
    <property type="entry name" value="PRK"/>
    <property type="match status" value="1"/>
</dbReference>
<sequence>MQIIGPDGKPKSFQDHTPLGVIAKTYQPMYSSTIALGVVNGQLRPLQLCPQEGDHVTFYALDSEPGYRAYIATFQFALIEAMRRQRPEIRLEVENTFGHGLYCAVKNKIFLSKYDLEDVTRCMEEMIRDQEPVQVKQITRDEAWNYVNPAFYRDEAPLLDVLPENYQINLYGVGGHRLAYSVTPLLPNLGCLKVFELRWMGSGILLRYGRQDQLDRLEPYVERKKLAAVYAGSEKMGQVMHCPTVAALNQYIREGNSRGIIQMSEAYHEKSIARIADEIDADGRNVRLVLIAGPSSSGKTTFSQRLAVQMRVNGLRPIPISLDNYFKERENTPRLPDGSFDFESIEALDTELFNDHMERLLRDETVELPYFNFKTGHREYRGQKVFLGDDGVLVVEGIHGMNEKLSARVRRRNKMKIYISALTPLSFDDYNRIPTTDMRLLRRMVRDSQFRSHDARQTIQNWPKVRQGEEKNIFPFSEEADIMFNTTLIYELAVFKKYACPLLEQIPRDAAEYPVARNFLDMLQIVESIDDKAIPNNSIIREFIGHSIFGDLL</sequence>
<feature type="domain" description="Phosphoribulokinase/uridine kinase" evidence="1">
    <location>
        <begin position="291"/>
        <end position="485"/>
    </location>
</feature>
<evidence type="ECO:0000313" key="2">
    <source>
        <dbReference type="EMBL" id="SDW94944.1"/>
    </source>
</evidence>
<protein>
    <submittedName>
        <fullName evidence="2">Uridine kinase</fullName>
    </submittedName>
</protein>
<dbReference type="Gene3D" id="3.30.980.10">
    <property type="entry name" value="Threonyl-trna Synthetase, Chain A, domain 2"/>
    <property type="match status" value="1"/>
</dbReference>
<evidence type="ECO:0000313" key="3">
    <source>
        <dbReference type="Proteomes" id="UP000182379"/>
    </source>
</evidence>
<keyword evidence="2" id="KW-0418">Kinase</keyword>
<gene>
    <name evidence="2" type="ORF">SAMN05216495_10962</name>
</gene>
<evidence type="ECO:0000259" key="1">
    <source>
        <dbReference type="Pfam" id="PF00485"/>
    </source>
</evidence>
<dbReference type="GO" id="GO:0005524">
    <property type="term" value="F:ATP binding"/>
    <property type="evidence" value="ECO:0007669"/>
    <property type="project" value="InterPro"/>
</dbReference>
<name>A0A1H2XR29_ACIFE</name>
<dbReference type="GO" id="GO:0016301">
    <property type="term" value="F:kinase activity"/>
    <property type="evidence" value="ECO:0007669"/>
    <property type="project" value="UniProtKB-KW"/>
</dbReference>
<dbReference type="PANTHER" id="PTHR10285">
    <property type="entry name" value="URIDINE KINASE"/>
    <property type="match status" value="1"/>
</dbReference>
<dbReference type="InterPro" id="IPR006083">
    <property type="entry name" value="PRK/URK"/>
</dbReference>
<dbReference type="CDD" id="cd02028">
    <property type="entry name" value="UMPK_like"/>
    <property type="match status" value="1"/>
</dbReference>
<dbReference type="AlphaFoldDB" id="A0A1H2XR29"/>
<comment type="caution">
    <text evidence="2">The sequence shown here is derived from an EMBL/GenBank/DDBJ whole genome shotgun (WGS) entry which is preliminary data.</text>
</comment>
<proteinExistence type="predicted"/>